<dbReference type="AlphaFoldDB" id="A0AAN8RPG6"/>
<sequence>MLNRGQNEDEIEGMARHRAFKKGRRRCRRDVVLRYQSSSANLSITLKSYNIR</sequence>
<reference evidence="1 2" key="1">
    <citation type="submission" date="2019-10" db="EMBL/GenBank/DDBJ databases">
        <authorList>
            <person name="Palmer J.M."/>
        </authorList>
    </citation>
    <scope>NUCLEOTIDE SEQUENCE [LARGE SCALE GENOMIC DNA]</scope>
    <source>
        <strain evidence="1 2">TWF506</strain>
    </source>
</reference>
<evidence type="ECO:0000313" key="1">
    <source>
        <dbReference type="EMBL" id="KAK6498067.1"/>
    </source>
</evidence>
<protein>
    <submittedName>
        <fullName evidence="1">Uncharacterized protein</fullName>
    </submittedName>
</protein>
<comment type="caution">
    <text evidence="1">The sequence shown here is derived from an EMBL/GenBank/DDBJ whole genome shotgun (WGS) entry which is preliminary data.</text>
</comment>
<dbReference type="EMBL" id="JAVHJM010000014">
    <property type="protein sequence ID" value="KAK6498067.1"/>
    <property type="molecule type" value="Genomic_DNA"/>
</dbReference>
<proteinExistence type="predicted"/>
<keyword evidence="2" id="KW-1185">Reference proteome</keyword>
<organism evidence="1 2">
    <name type="scientific">Arthrobotrys conoides</name>
    <dbReference type="NCBI Taxonomy" id="74498"/>
    <lineage>
        <taxon>Eukaryota</taxon>
        <taxon>Fungi</taxon>
        <taxon>Dikarya</taxon>
        <taxon>Ascomycota</taxon>
        <taxon>Pezizomycotina</taxon>
        <taxon>Orbiliomycetes</taxon>
        <taxon>Orbiliales</taxon>
        <taxon>Orbiliaceae</taxon>
        <taxon>Arthrobotrys</taxon>
    </lineage>
</organism>
<accession>A0AAN8RPG6</accession>
<name>A0AAN8RPG6_9PEZI</name>
<dbReference type="Proteomes" id="UP001307849">
    <property type="component" value="Unassembled WGS sequence"/>
</dbReference>
<gene>
    <name evidence="1" type="ORF">TWF506_004309</name>
</gene>
<evidence type="ECO:0000313" key="2">
    <source>
        <dbReference type="Proteomes" id="UP001307849"/>
    </source>
</evidence>